<dbReference type="AlphaFoldDB" id="A0A7S4FRQ6"/>
<protein>
    <submittedName>
        <fullName evidence="1">Uncharacterized protein</fullName>
    </submittedName>
</protein>
<name>A0A7S4FRQ6_9EUGL</name>
<sequence length="141" mass="16327">MSPDAHVRSHSVFSNGAMFCSMAKNLGHLIDAVCAVRARHPHSPPPVCRSSFPPLPFTPLMLCVYLCSWLYPAQLDNSQFTTFFRQKNFFLWQWDKLCRITLDACQITIEACRTKLEAGRDVWHNIPNEDLWDMVHTFDRL</sequence>
<organism evidence="1">
    <name type="scientific">Eutreptiella gymnastica</name>
    <dbReference type="NCBI Taxonomy" id="73025"/>
    <lineage>
        <taxon>Eukaryota</taxon>
        <taxon>Discoba</taxon>
        <taxon>Euglenozoa</taxon>
        <taxon>Euglenida</taxon>
        <taxon>Spirocuta</taxon>
        <taxon>Euglenophyceae</taxon>
        <taxon>Eutreptiales</taxon>
        <taxon>Eutreptiaceae</taxon>
        <taxon>Eutreptiella</taxon>
    </lineage>
</organism>
<evidence type="ECO:0000313" key="1">
    <source>
        <dbReference type="EMBL" id="CAE0809899.1"/>
    </source>
</evidence>
<dbReference type="EMBL" id="HBJA01059427">
    <property type="protein sequence ID" value="CAE0809899.1"/>
    <property type="molecule type" value="Transcribed_RNA"/>
</dbReference>
<proteinExistence type="predicted"/>
<accession>A0A7S4FRQ6</accession>
<gene>
    <name evidence="1" type="ORF">EGYM00163_LOCUS21033</name>
</gene>
<reference evidence="1" key="1">
    <citation type="submission" date="2021-01" db="EMBL/GenBank/DDBJ databases">
        <authorList>
            <person name="Corre E."/>
            <person name="Pelletier E."/>
            <person name="Niang G."/>
            <person name="Scheremetjew M."/>
            <person name="Finn R."/>
            <person name="Kale V."/>
            <person name="Holt S."/>
            <person name="Cochrane G."/>
            <person name="Meng A."/>
            <person name="Brown T."/>
            <person name="Cohen L."/>
        </authorList>
    </citation>
    <scope>NUCLEOTIDE SEQUENCE</scope>
    <source>
        <strain evidence="1">CCMP1594</strain>
    </source>
</reference>